<evidence type="ECO:0000256" key="1">
    <source>
        <dbReference type="ARBA" id="ARBA00010928"/>
    </source>
</evidence>
<evidence type="ECO:0000313" key="5">
    <source>
        <dbReference type="EMBL" id="PZO44439.1"/>
    </source>
</evidence>
<dbReference type="Pfam" id="PF01408">
    <property type="entry name" value="GFO_IDH_MocA"/>
    <property type="match status" value="1"/>
</dbReference>
<proteinExistence type="inferred from homology"/>
<feature type="domain" description="Gfo/Idh/MocA-like oxidoreductase C-terminal" evidence="4">
    <location>
        <begin position="145"/>
        <end position="362"/>
    </location>
</feature>
<evidence type="ECO:0000259" key="4">
    <source>
        <dbReference type="Pfam" id="PF02894"/>
    </source>
</evidence>
<dbReference type="GO" id="GO:0000166">
    <property type="term" value="F:nucleotide binding"/>
    <property type="evidence" value="ECO:0007669"/>
    <property type="project" value="InterPro"/>
</dbReference>
<feature type="domain" description="Gfo/Idh/MocA-like oxidoreductase N-terminal" evidence="3">
    <location>
        <begin position="8"/>
        <end position="124"/>
    </location>
</feature>
<comment type="caution">
    <text evidence="5">The sequence shown here is derived from an EMBL/GenBank/DDBJ whole genome shotgun (WGS) entry which is preliminary data.</text>
</comment>
<name>A0A2W4WRH5_9CYAN</name>
<reference evidence="5 6" key="1">
    <citation type="submission" date="2018-04" db="EMBL/GenBank/DDBJ databases">
        <authorList>
            <person name="Go L.Y."/>
            <person name="Mitchell J.A."/>
        </authorList>
    </citation>
    <scope>NUCLEOTIDE SEQUENCE [LARGE SCALE GENOMIC DNA]</scope>
    <source>
        <strain evidence="5">ULC066bin1</strain>
    </source>
</reference>
<organism evidence="5 6">
    <name type="scientific">Pseudanabaena frigida</name>
    <dbReference type="NCBI Taxonomy" id="945775"/>
    <lineage>
        <taxon>Bacteria</taxon>
        <taxon>Bacillati</taxon>
        <taxon>Cyanobacteriota</taxon>
        <taxon>Cyanophyceae</taxon>
        <taxon>Pseudanabaenales</taxon>
        <taxon>Pseudanabaenaceae</taxon>
        <taxon>Pseudanabaena</taxon>
    </lineage>
</organism>
<keyword evidence="2" id="KW-0560">Oxidoreductase</keyword>
<dbReference type="PANTHER" id="PTHR43818:SF11">
    <property type="entry name" value="BCDNA.GH03377"/>
    <property type="match status" value="1"/>
</dbReference>
<dbReference type="InterPro" id="IPR050463">
    <property type="entry name" value="Gfo/Idh/MocA_oxidrdct_glycsds"/>
</dbReference>
<comment type="similarity">
    <text evidence="1">Belongs to the Gfo/Idh/MocA family.</text>
</comment>
<evidence type="ECO:0000256" key="2">
    <source>
        <dbReference type="ARBA" id="ARBA00023002"/>
    </source>
</evidence>
<evidence type="ECO:0000313" key="6">
    <source>
        <dbReference type="Proteomes" id="UP000249467"/>
    </source>
</evidence>
<dbReference type="Pfam" id="PF02894">
    <property type="entry name" value="GFO_IDH_MocA_C"/>
    <property type="match status" value="1"/>
</dbReference>
<dbReference type="InterPro" id="IPR036291">
    <property type="entry name" value="NAD(P)-bd_dom_sf"/>
</dbReference>
<sequence length="370" mass="41597">MSKNASKIGVGIVGTGFGQIIHIPALQIHPDTEVVAVYHRDRLKAQQIADKFGITHACDRLEDLLALKEVQAVTISTPPSFHYEQVKMAIEAGKHILLEKPVTMNAQEAIALYRLAQERQVITATDFEFRCVPQWKYFKHLLDLNHVGKKRLIQIDWLVQGRADPKRVWNWYSQKKFGGGALGAIGSHAFDYVRWLFGDIKSLSGQLSTGITERPDADGILRPVDADDTCNILLELADGTPCNISLSTVTYRGRGHWLTVYGENGTLVLGSSNQADYVHGFSLRQGKLDRSEMEIVPIPPEYDLPKTYTDGRLAPVLVICDRWIKSIQTGKSMTPSLYEGAWSQLLMDLTQESHHHKKWIDVASYSDRYL</sequence>
<dbReference type="GO" id="GO:0016491">
    <property type="term" value="F:oxidoreductase activity"/>
    <property type="evidence" value="ECO:0007669"/>
    <property type="project" value="UniProtKB-KW"/>
</dbReference>
<dbReference type="InterPro" id="IPR004104">
    <property type="entry name" value="Gfo/Idh/MocA-like_OxRdtase_C"/>
</dbReference>
<evidence type="ECO:0000259" key="3">
    <source>
        <dbReference type="Pfam" id="PF01408"/>
    </source>
</evidence>
<dbReference type="EMBL" id="QBML01000002">
    <property type="protein sequence ID" value="PZO44439.1"/>
    <property type="molecule type" value="Genomic_DNA"/>
</dbReference>
<reference evidence="5 6" key="2">
    <citation type="submission" date="2018-06" db="EMBL/GenBank/DDBJ databases">
        <title>Metagenomic assembly of (sub)arctic Cyanobacteria and their associated microbiome from non-axenic cultures.</title>
        <authorList>
            <person name="Baurain D."/>
        </authorList>
    </citation>
    <scope>NUCLEOTIDE SEQUENCE [LARGE SCALE GENOMIC DNA]</scope>
    <source>
        <strain evidence="5">ULC066bin1</strain>
    </source>
</reference>
<protein>
    <submittedName>
        <fullName evidence="5">Oxidoreductase</fullName>
    </submittedName>
</protein>
<dbReference type="Gene3D" id="3.30.360.10">
    <property type="entry name" value="Dihydrodipicolinate Reductase, domain 2"/>
    <property type="match status" value="1"/>
</dbReference>
<dbReference type="Proteomes" id="UP000249467">
    <property type="component" value="Unassembled WGS sequence"/>
</dbReference>
<dbReference type="InterPro" id="IPR000683">
    <property type="entry name" value="Gfo/Idh/MocA-like_OxRdtase_N"/>
</dbReference>
<accession>A0A2W4WRH5</accession>
<dbReference type="SUPFAM" id="SSF55347">
    <property type="entry name" value="Glyceraldehyde-3-phosphate dehydrogenase-like, C-terminal domain"/>
    <property type="match status" value="1"/>
</dbReference>
<gene>
    <name evidence="5" type="ORF">DCF19_01410</name>
</gene>
<dbReference type="Gene3D" id="3.40.50.720">
    <property type="entry name" value="NAD(P)-binding Rossmann-like Domain"/>
    <property type="match status" value="1"/>
</dbReference>
<dbReference type="PANTHER" id="PTHR43818">
    <property type="entry name" value="BCDNA.GH03377"/>
    <property type="match status" value="1"/>
</dbReference>
<dbReference type="AlphaFoldDB" id="A0A2W4WRH5"/>
<dbReference type="SUPFAM" id="SSF51735">
    <property type="entry name" value="NAD(P)-binding Rossmann-fold domains"/>
    <property type="match status" value="1"/>
</dbReference>